<keyword evidence="2" id="KW-1185">Reference proteome</keyword>
<name>A0A1R0F7T4_9HYPH</name>
<evidence type="ECO:0000313" key="2">
    <source>
        <dbReference type="Proteomes" id="UP000187344"/>
    </source>
</evidence>
<reference evidence="1 2" key="1">
    <citation type="submission" date="2016-12" db="EMBL/GenBank/DDBJ databases">
        <title>Comparative genomics of Bartonella apis.</title>
        <authorList>
            <person name="Engel P."/>
        </authorList>
    </citation>
    <scope>NUCLEOTIDE SEQUENCE [LARGE SCALE GENOMIC DNA]</scope>
    <source>
        <strain evidence="1 2">PEB0149</strain>
    </source>
</reference>
<dbReference type="AlphaFoldDB" id="A0A1R0F7T4"/>
<protein>
    <submittedName>
        <fullName evidence="1">Uncharacterized protein</fullName>
    </submittedName>
</protein>
<organism evidence="1 2">
    <name type="scientific">Bartonella apis</name>
    <dbReference type="NCBI Taxonomy" id="1686310"/>
    <lineage>
        <taxon>Bacteria</taxon>
        <taxon>Pseudomonadati</taxon>
        <taxon>Pseudomonadota</taxon>
        <taxon>Alphaproteobacteria</taxon>
        <taxon>Hyphomicrobiales</taxon>
        <taxon>Bartonellaceae</taxon>
        <taxon>Bartonella</taxon>
    </lineage>
</organism>
<comment type="caution">
    <text evidence="1">The sequence shown here is derived from an EMBL/GenBank/DDBJ whole genome shotgun (WGS) entry which is preliminary data.</text>
</comment>
<dbReference type="Proteomes" id="UP000187344">
    <property type="component" value="Unassembled WGS sequence"/>
</dbReference>
<gene>
    <name evidence="1" type="ORF">PEB0149_004380</name>
</gene>
<evidence type="ECO:0000313" key="1">
    <source>
        <dbReference type="EMBL" id="OLY43020.1"/>
    </source>
</evidence>
<dbReference type="OrthoDB" id="8116929at2"/>
<sequence length="91" mass="9904">MANATDMASNFRSLGLESPLLTLRSLQQAALKLHGLKAAPNGLNTRSLLGLLICQTQRNRRMALPPVRIHLRLASPRGSFGVKLRLGSTNM</sequence>
<dbReference type="EMBL" id="LXYT01000003">
    <property type="protein sequence ID" value="OLY43020.1"/>
    <property type="molecule type" value="Genomic_DNA"/>
</dbReference>
<dbReference type="RefSeq" id="WP_075870840.1">
    <property type="nucleotide sequence ID" value="NZ_LXYT01000003.1"/>
</dbReference>
<proteinExistence type="predicted"/>
<accession>A0A1R0F7T4</accession>